<accession>A0A286U5Y1</accession>
<gene>
    <name evidence="2" type="ORF">PNOK_0953900</name>
</gene>
<dbReference type="EMBL" id="NBII01000011">
    <property type="protein sequence ID" value="PAV14986.1"/>
    <property type="molecule type" value="Genomic_DNA"/>
</dbReference>
<dbReference type="Proteomes" id="UP000217199">
    <property type="component" value="Unassembled WGS sequence"/>
</dbReference>
<dbReference type="AlphaFoldDB" id="A0A286U5Y1"/>
<evidence type="ECO:0000256" key="1">
    <source>
        <dbReference type="SAM" id="SignalP"/>
    </source>
</evidence>
<dbReference type="InParanoid" id="A0A286U5Y1"/>
<organism evidence="2 3">
    <name type="scientific">Pyrrhoderma noxium</name>
    <dbReference type="NCBI Taxonomy" id="2282107"/>
    <lineage>
        <taxon>Eukaryota</taxon>
        <taxon>Fungi</taxon>
        <taxon>Dikarya</taxon>
        <taxon>Basidiomycota</taxon>
        <taxon>Agaricomycotina</taxon>
        <taxon>Agaricomycetes</taxon>
        <taxon>Hymenochaetales</taxon>
        <taxon>Hymenochaetaceae</taxon>
        <taxon>Pyrrhoderma</taxon>
    </lineage>
</organism>
<feature type="signal peptide" evidence="1">
    <location>
        <begin position="1"/>
        <end position="19"/>
    </location>
</feature>
<name>A0A286U5Y1_9AGAM</name>
<protein>
    <submittedName>
        <fullName evidence="2">Uncharacterized protein</fullName>
    </submittedName>
</protein>
<comment type="caution">
    <text evidence="2">The sequence shown here is derived from an EMBL/GenBank/DDBJ whole genome shotgun (WGS) entry which is preliminary data.</text>
</comment>
<keyword evidence="3" id="KW-1185">Reference proteome</keyword>
<reference evidence="2 3" key="1">
    <citation type="journal article" date="2017" name="Mol. Ecol.">
        <title>Comparative and population genomic landscape of Phellinus noxius: A hypervariable fungus causing root rot in trees.</title>
        <authorList>
            <person name="Chung C.L."/>
            <person name="Lee T.J."/>
            <person name="Akiba M."/>
            <person name="Lee H.H."/>
            <person name="Kuo T.H."/>
            <person name="Liu D."/>
            <person name="Ke H.M."/>
            <person name="Yokoi T."/>
            <person name="Roa M.B."/>
            <person name="Lu M.J."/>
            <person name="Chang Y.Y."/>
            <person name="Ann P.J."/>
            <person name="Tsai J.N."/>
            <person name="Chen C.Y."/>
            <person name="Tzean S.S."/>
            <person name="Ota Y."/>
            <person name="Hattori T."/>
            <person name="Sahashi N."/>
            <person name="Liou R.F."/>
            <person name="Kikuchi T."/>
            <person name="Tsai I.J."/>
        </authorList>
    </citation>
    <scope>NUCLEOTIDE SEQUENCE [LARGE SCALE GENOMIC DNA]</scope>
    <source>
        <strain evidence="2 3">FFPRI411160</strain>
    </source>
</reference>
<proteinExistence type="predicted"/>
<keyword evidence="1" id="KW-0732">Signal</keyword>
<evidence type="ECO:0000313" key="2">
    <source>
        <dbReference type="EMBL" id="PAV14986.1"/>
    </source>
</evidence>
<feature type="chain" id="PRO_5013857441" evidence="1">
    <location>
        <begin position="20"/>
        <end position="79"/>
    </location>
</feature>
<evidence type="ECO:0000313" key="3">
    <source>
        <dbReference type="Proteomes" id="UP000217199"/>
    </source>
</evidence>
<sequence>MLLLPRLLLANVSLWSSLSMELDENQCQDPADHINQRLKLKPFTSVTNLCVFFREYPNYVDEEISSIDHNENPYQNAVL</sequence>